<keyword evidence="2" id="KW-0520">NAD</keyword>
<dbReference type="RefSeq" id="WP_101714581.1">
    <property type="nucleotide sequence ID" value="NZ_CP026100.1"/>
</dbReference>
<dbReference type="EMBL" id="CP026100">
    <property type="protein sequence ID" value="AYV48660.1"/>
    <property type="molecule type" value="Genomic_DNA"/>
</dbReference>
<dbReference type="PANTHER" id="PTHR43333">
    <property type="entry name" value="2-HACID_DH_C DOMAIN-CONTAINING PROTEIN"/>
    <property type="match status" value="1"/>
</dbReference>
<dbReference type="KEGG" id="cfh:C1707_21690"/>
<keyword evidence="1" id="KW-0560">Oxidoreductase</keyword>
<evidence type="ECO:0000256" key="2">
    <source>
        <dbReference type="ARBA" id="ARBA00023027"/>
    </source>
</evidence>
<dbReference type="Proteomes" id="UP000234483">
    <property type="component" value="Unassembled WGS sequence"/>
</dbReference>
<dbReference type="OrthoDB" id="9793626at2"/>
<dbReference type="InterPro" id="IPR036291">
    <property type="entry name" value="NAD(P)-bd_dom_sf"/>
</dbReference>
<proteinExistence type="predicted"/>
<dbReference type="Pfam" id="PF02826">
    <property type="entry name" value="2-Hacid_dh_C"/>
    <property type="match status" value="1"/>
</dbReference>
<gene>
    <name evidence="4" type="ORF">C1707_21690</name>
    <name evidence="5" type="ORF">CFHF_19375</name>
</gene>
<reference evidence="4 7" key="2">
    <citation type="submission" date="2018-01" db="EMBL/GenBank/DDBJ databases">
        <title>Complete genome sequence of Caulobacter flavus RHGG3.</title>
        <authorList>
            <person name="Yang E."/>
        </authorList>
    </citation>
    <scope>NUCLEOTIDE SEQUENCE [LARGE SCALE GENOMIC DNA]</scope>
    <source>
        <strain evidence="4 7">RHGG3</strain>
    </source>
</reference>
<evidence type="ECO:0000313" key="4">
    <source>
        <dbReference type="EMBL" id="AYV48660.1"/>
    </source>
</evidence>
<dbReference type="Proteomes" id="UP000281192">
    <property type="component" value="Chromosome"/>
</dbReference>
<dbReference type="GO" id="GO:0016491">
    <property type="term" value="F:oxidoreductase activity"/>
    <property type="evidence" value="ECO:0007669"/>
    <property type="project" value="UniProtKB-KW"/>
</dbReference>
<dbReference type="PANTHER" id="PTHR43333:SF1">
    <property type="entry name" value="D-ISOMER SPECIFIC 2-HYDROXYACID DEHYDROGENASE NAD-BINDING DOMAIN-CONTAINING PROTEIN"/>
    <property type="match status" value="1"/>
</dbReference>
<dbReference type="CDD" id="cd12180">
    <property type="entry name" value="2-Hacid_dh_15"/>
    <property type="match status" value="1"/>
</dbReference>
<protein>
    <submittedName>
        <fullName evidence="5">Dihydrofolate reductase</fullName>
    </submittedName>
</protein>
<dbReference type="Gene3D" id="3.40.50.720">
    <property type="entry name" value="NAD(P)-binding Rossmann-like Domain"/>
    <property type="match status" value="2"/>
</dbReference>
<sequence length="316" mass="33539">MSRLVVASQLPEVFNSVFAQHAADAEIIAVPPGLTAPLPPSAKVLVAAPFRKAGGVLPAKAPPGWPFDVRWVQLVSVGIDFYPDWLFDGPVVTSARGSSAVALAEFALAAILADAKRLPEIWIDRAERWTPQPLKLISGTTLGIVGFGAIGEALAPRAQALGLNVVATRRSDKPIPVAGVERVADLKTLFARSDHVVLAAPATPQTERLIGREVLAHAKPGLHLINIARGALIDDDALLAALDDGRVGRASLDVTFPEPLTDGHPFYGHPKVRLSPHTSVHTPDTRINLATQFAENLARFRAGAPLADVVDLSRGY</sequence>
<evidence type="ECO:0000313" key="7">
    <source>
        <dbReference type="Proteomes" id="UP000281192"/>
    </source>
</evidence>
<keyword evidence="7" id="KW-1185">Reference proteome</keyword>
<feature type="domain" description="D-isomer specific 2-hydroxyacid dehydrogenase NAD-binding" evidence="3">
    <location>
        <begin position="109"/>
        <end position="279"/>
    </location>
</feature>
<evidence type="ECO:0000259" key="3">
    <source>
        <dbReference type="Pfam" id="PF02826"/>
    </source>
</evidence>
<dbReference type="GO" id="GO:0051287">
    <property type="term" value="F:NAD binding"/>
    <property type="evidence" value="ECO:0007669"/>
    <property type="project" value="InterPro"/>
</dbReference>
<reference evidence="5 6" key="1">
    <citation type="submission" date="2017-12" db="EMBL/GenBank/DDBJ databases">
        <title>The genome sequence of Caulobacter flavus CGMCC1 15093.</title>
        <authorList>
            <person name="Gao J."/>
            <person name="Mao X."/>
            <person name="Sun J."/>
        </authorList>
    </citation>
    <scope>NUCLEOTIDE SEQUENCE [LARGE SCALE GENOMIC DNA]</scope>
    <source>
        <strain evidence="5 6">CGMCC1 15093</strain>
    </source>
</reference>
<name>A0A2N5CNV8_9CAUL</name>
<evidence type="ECO:0000313" key="6">
    <source>
        <dbReference type="Proteomes" id="UP000234483"/>
    </source>
</evidence>
<evidence type="ECO:0000313" key="5">
    <source>
        <dbReference type="EMBL" id="PLR08624.1"/>
    </source>
</evidence>
<evidence type="ECO:0000256" key="1">
    <source>
        <dbReference type="ARBA" id="ARBA00023002"/>
    </source>
</evidence>
<accession>A0A2N5CNV8</accession>
<dbReference type="EMBL" id="PJRQ01000041">
    <property type="protein sequence ID" value="PLR08624.1"/>
    <property type="molecule type" value="Genomic_DNA"/>
</dbReference>
<dbReference type="SUPFAM" id="SSF51735">
    <property type="entry name" value="NAD(P)-binding Rossmann-fold domains"/>
    <property type="match status" value="1"/>
</dbReference>
<organism evidence="5 6">
    <name type="scientific">Caulobacter flavus</name>
    <dbReference type="NCBI Taxonomy" id="1679497"/>
    <lineage>
        <taxon>Bacteria</taxon>
        <taxon>Pseudomonadati</taxon>
        <taxon>Pseudomonadota</taxon>
        <taxon>Alphaproteobacteria</taxon>
        <taxon>Caulobacterales</taxon>
        <taxon>Caulobacteraceae</taxon>
        <taxon>Caulobacter</taxon>
    </lineage>
</organism>
<dbReference type="AlphaFoldDB" id="A0A2N5CNV8"/>
<dbReference type="InterPro" id="IPR006140">
    <property type="entry name" value="D-isomer_DH_NAD-bd"/>
</dbReference>